<feature type="compositionally biased region" description="Basic residues" evidence="1">
    <location>
        <begin position="88"/>
        <end position="104"/>
    </location>
</feature>
<dbReference type="GeneID" id="63802143"/>
<evidence type="ECO:0000313" key="2">
    <source>
        <dbReference type="EMBL" id="ORX70919.1"/>
    </source>
</evidence>
<sequence>MSTLHSPYNNGQAAAATGTAGATSLDAAHDPSLGPPAASRDVALAAATVVASGGAPLPTDYSRGYGAMTPVNHAGGQLLPPPGAYHQHSQHHHSQNSVAPHHHSLPAIDINGQSAVTYPGQLRAGGRDDEHGGEPDAVADAVGAGAGNAVVAAQHDDGGSSGRCAAAFAPVVVWADVRPAAVLADRPSDGDVP</sequence>
<dbReference type="RefSeq" id="XP_040744498.1">
    <property type="nucleotide sequence ID" value="XM_040885495.1"/>
</dbReference>
<dbReference type="Proteomes" id="UP000193922">
    <property type="component" value="Unassembled WGS sequence"/>
</dbReference>
<organism evidence="2 3">
    <name type="scientific">Linderina pennispora</name>
    <dbReference type="NCBI Taxonomy" id="61395"/>
    <lineage>
        <taxon>Eukaryota</taxon>
        <taxon>Fungi</taxon>
        <taxon>Fungi incertae sedis</taxon>
        <taxon>Zoopagomycota</taxon>
        <taxon>Kickxellomycotina</taxon>
        <taxon>Kickxellomycetes</taxon>
        <taxon>Kickxellales</taxon>
        <taxon>Kickxellaceae</taxon>
        <taxon>Linderina</taxon>
    </lineage>
</organism>
<evidence type="ECO:0000313" key="3">
    <source>
        <dbReference type="Proteomes" id="UP000193922"/>
    </source>
</evidence>
<comment type="caution">
    <text evidence="2">The sequence shown here is derived from an EMBL/GenBank/DDBJ whole genome shotgun (WGS) entry which is preliminary data.</text>
</comment>
<keyword evidence="3" id="KW-1185">Reference proteome</keyword>
<evidence type="ECO:0000256" key="1">
    <source>
        <dbReference type="SAM" id="MobiDB-lite"/>
    </source>
</evidence>
<name>A0A1Y1WBK3_9FUNG</name>
<feature type="region of interest" description="Disordered" evidence="1">
    <location>
        <begin position="72"/>
        <end position="105"/>
    </location>
</feature>
<gene>
    <name evidence="2" type="ORF">DL89DRAFT_257089</name>
</gene>
<dbReference type="EMBL" id="MCFD01000005">
    <property type="protein sequence ID" value="ORX70919.1"/>
    <property type="molecule type" value="Genomic_DNA"/>
</dbReference>
<accession>A0A1Y1WBK3</accession>
<dbReference type="AlphaFoldDB" id="A0A1Y1WBK3"/>
<protein>
    <submittedName>
        <fullName evidence="2">Uncharacterized protein</fullName>
    </submittedName>
</protein>
<reference evidence="2 3" key="1">
    <citation type="submission" date="2016-07" db="EMBL/GenBank/DDBJ databases">
        <title>Pervasive Adenine N6-methylation of Active Genes in Fungi.</title>
        <authorList>
            <consortium name="DOE Joint Genome Institute"/>
            <person name="Mondo S.J."/>
            <person name="Dannebaum R.O."/>
            <person name="Kuo R.C."/>
            <person name="Labutti K."/>
            <person name="Haridas S."/>
            <person name="Kuo A."/>
            <person name="Salamov A."/>
            <person name="Ahrendt S.R."/>
            <person name="Lipzen A."/>
            <person name="Sullivan W."/>
            <person name="Andreopoulos W.B."/>
            <person name="Clum A."/>
            <person name="Lindquist E."/>
            <person name="Daum C."/>
            <person name="Ramamoorthy G.K."/>
            <person name="Gryganskyi A."/>
            <person name="Culley D."/>
            <person name="Magnuson J.K."/>
            <person name="James T.Y."/>
            <person name="O'Malley M.A."/>
            <person name="Stajich J.E."/>
            <person name="Spatafora J.W."/>
            <person name="Visel A."/>
            <person name="Grigoriev I.V."/>
        </authorList>
    </citation>
    <scope>NUCLEOTIDE SEQUENCE [LARGE SCALE GENOMIC DNA]</scope>
    <source>
        <strain evidence="2 3">ATCC 12442</strain>
    </source>
</reference>
<proteinExistence type="predicted"/>